<dbReference type="STRING" id="1192034.CAP_3272"/>
<reference evidence="2 3" key="1">
    <citation type="submission" date="2013-05" db="EMBL/GenBank/DDBJ databases">
        <title>Genome assembly of Chondromyces apiculatus DSM 436.</title>
        <authorList>
            <person name="Sharma G."/>
            <person name="Khatri I."/>
            <person name="Kaur C."/>
            <person name="Mayilraj S."/>
            <person name="Subramanian S."/>
        </authorList>
    </citation>
    <scope>NUCLEOTIDE SEQUENCE [LARGE SCALE GENOMIC DNA]</scope>
    <source>
        <strain evidence="2 3">DSM 436</strain>
    </source>
</reference>
<evidence type="ECO:0000256" key="1">
    <source>
        <dbReference type="SAM" id="MobiDB-lite"/>
    </source>
</evidence>
<organism evidence="2 3">
    <name type="scientific">Chondromyces apiculatus DSM 436</name>
    <dbReference type="NCBI Taxonomy" id="1192034"/>
    <lineage>
        <taxon>Bacteria</taxon>
        <taxon>Pseudomonadati</taxon>
        <taxon>Myxococcota</taxon>
        <taxon>Polyangia</taxon>
        <taxon>Polyangiales</taxon>
        <taxon>Polyangiaceae</taxon>
        <taxon>Chondromyces</taxon>
    </lineage>
</organism>
<evidence type="ECO:0000313" key="3">
    <source>
        <dbReference type="Proteomes" id="UP000019678"/>
    </source>
</evidence>
<evidence type="ECO:0000313" key="2">
    <source>
        <dbReference type="EMBL" id="EYF05355.1"/>
    </source>
</evidence>
<protein>
    <submittedName>
        <fullName evidence="2">Uncharacterized protein</fullName>
    </submittedName>
</protein>
<name>A0A017T960_9BACT</name>
<sequence length="227" mass="25025">MILRDDLLLALVPPLTFRPGLVFFTAFLKLPAGAALRIERSEFALLDPARRPLDIRRDAFGLTTATHLVGPFSGKLRDDVLLRAEAAVACWRLNDLAVEAPLAPLGTPPEAPRIVYLPLQVPLKEDCHVAFTLVNAGASPIDLPRAMQAARCWMDGVPYESTAGAHWDGSYLIRPQSAGSCTFRLSDFPGAPQRGRHETSIEILGQRSPPEHVDWRGEPWVPPRLRD</sequence>
<keyword evidence="3" id="KW-1185">Reference proteome</keyword>
<dbReference type="AlphaFoldDB" id="A0A017T960"/>
<dbReference type="EMBL" id="ASRX01000024">
    <property type="protein sequence ID" value="EYF05355.1"/>
    <property type="molecule type" value="Genomic_DNA"/>
</dbReference>
<feature type="region of interest" description="Disordered" evidence="1">
    <location>
        <begin position="207"/>
        <end position="227"/>
    </location>
</feature>
<comment type="caution">
    <text evidence="2">The sequence shown here is derived from an EMBL/GenBank/DDBJ whole genome shotgun (WGS) entry which is preliminary data.</text>
</comment>
<accession>A0A017T960</accession>
<proteinExistence type="predicted"/>
<dbReference type="Proteomes" id="UP000019678">
    <property type="component" value="Unassembled WGS sequence"/>
</dbReference>
<dbReference type="RefSeq" id="WP_044241848.1">
    <property type="nucleotide sequence ID" value="NZ_ASRX01000024.1"/>
</dbReference>
<gene>
    <name evidence="2" type="ORF">CAP_3272</name>
</gene>